<gene>
    <name evidence="2" type="ORF">S01H1_75597</name>
</gene>
<feature type="non-terminal residue" evidence="2">
    <location>
        <position position="55"/>
    </location>
</feature>
<dbReference type="EMBL" id="BARS01050666">
    <property type="protein sequence ID" value="GAG50455.1"/>
    <property type="molecule type" value="Genomic_DNA"/>
</dbReference>
<evidence type="ECO:0000256" key="1">
    <source>
        <dbReference type="SAM" id="Phobius"/>
    </source>
</evidence>
<sequence length="55" mass="5713">MAKARLNPAQILALGFLVAIIIGTILLSLPVSTVNGQRLPFVDALFTATSATCVT</sequence>
<protein>
    <recommendedName>
        <fullName evidence="3">Trk family potassium uptake protein</fullName>
    </recommendedName>
</protein>
<evidence type="ECO:0000313" key="2">
    <source>
        <dbReference type="EMBL" id="GAG50455.1"/>
    </source>
</evidence>
<reference evidence="2" key="1">
    <citation type="journal article" date="2014" name="Front. Microbiol.">
        <title>High frequency of phylogenetically diverse reductive dehalogenase-homologous genes in deep subseafloor sedimentary metagenomes.</title>
        <authorList>
            <person name="Kawai M."/>
            <person name="Futagami T."/>
            <person name="Toyoda A."/>
            <person name="Takaki Y."/>
            <person name="Nishi S."/>
            <person name="Hori S."/>
            <person name="Arai W."/>
            <person name="Tsubouchi T."/>
            <person name="Morono Y."/>
            <person name="Uchiyama I."/>
            <person name="Ito T."/>
            <person name="Fujiyama A."/>
            <person name="Inagaki F."/>
            <person name="Takami H."/>
        </authorList>
    </citation>
    <scope>NUCLEOTIDE SEQUENCE</scope>
    <source>
        <strain evidence="2">Expedition CK06-06</strain>
    </source>
</reference>
<name>X0Y3Z0_9ZZZZ</name>
<proteinExistence type="predicted"/>
<accession>X0Y3Z0</accession>
<evidence type="ECO:0008006" key="3">
    <source>
        <dbReference type="Google" id="ProtNLM"/>
    </source>
</evidence>
<keyword evidence="1" id="KW-0472">Membrane</keyword>
<organism evidence="2">
    <name type="scientific">marine sediment metagenome</name>
    <dbReference type="NCBI Taxonomy" id="412755"/>
    <lineage>
        <taxon>unclassified sequences</taxon>
        <taxon>metagenomes</taxon>
        <taxon>ecological metagenomes</taxon>
    </lineage>
</organism>
<feature type="transmembrane region" description="Helical" evidence="1">
    <location>
        <begin position="12"/>
        <end position="31"/>
    </location>
</feature>
<dbReference type="AlphaFoldDB" id="X0Y3Z0"/>
<comment type="caution">
    <text evidence="2">The sequence shown here is derived from an EMBL/GenBank/DDBJ whole genome shotgun (WGS) entry which is preliminary data.</text>
</comment>
<keyword evidence="1" id="KW-1133">Transmembrane helix</keyword>
<keyword evidence="1" id="KW-0812">Transmembrane</keyword>